<dbReference type="Gene3D" id="3.20.20.150">
    <property type="entry name" value="Divalent-metal-dependent TIM barrel enzymes"/>
    <property type="match status" value="1"/>
</dbReference>
<dbReference type="SUPFAM" id="SSF51658">
    <property type="entry name" value="Xylose isomerase-like"/>
    <property type="match status" value="1"/>
</dbReference>
<organism evidence="2 3">
    <name type="scientific">Sphaerochaeta globosa (strain ATCC BAA-1886 / DSM 22777 / Buddy)</name>
    <name type="common">Spirochaeta sp. (strain Buddy)</name>
    <dbReference type="NCBI Taxonomy" id="158189"/>
    <lineage>
        <taxon>Bacteria</taxon>
        <taxon>Pseudomonadati</taxon>
        <taxon>Spirochaetota</taxon>
        <taxon>Spirochaetia</taxon>
        <taxon>Spirochaetales</taxon>
        <taxon>Sphaerochaetaceae</taxon>
        <taxon>Sphaerochaeta</taxon>
    </lineage>
</organism>
<reference evidence="3" key="1">
    <citation type="submission" date="2011-02" db="EMBL/GenBank/DDBJ databases">
        <title>Complete sequence of Spirochaeta sp. Buddy.</title>
        <authorList>
            <person name="Lucas S."/>
            <person name="Copeland A."/>
            <person name="Lapidus A."/>
            <person name="Cheng J.-F."/>
            <person name="Goodwin L."/>
            <person name="Pitluck S."/>
            <person name="Zeytun A."/>
            <person name="Detter J.C."/>
            <person name="Han C."/>
            <person name="Tapia R."/>
            <person name="Land M."/>
            <person name="Hauser L."/>
            <person name="Kyrpides N."/>
            <person name="Ivanova N."/>
            <person name="Mikhailova N."/>
            <person name="Pagani I."/>
            <person name="Ritalahti K.M."/>
            <person name="Loeffler F.E."/>
            <person name="Woyke T."/>
        </authorList>
    </citation>
    <scope>NUCLEOTIDE SEQUENCE [LARGE SCALE GENOMIC DNA]</scope>
    <source>
        <strain evidence="3">ATCC BAA-1886 / DSM 22777 / Buddy</strain>
    </source>
</reference>
<dbReference type="Pfam" id="PF01261">
    <property type="entry name" value="AP_endonuc_2"/>
    <property type="match status" value="1"/>
</dbReference>
<name>F0RYE0_SPHGB</name>
<keyword evidence="3" id="KW-1185">Reference proteome</keyword>
<evidence type="ECO:0000313" key="2">
    <source>
        <dbReference type="EMBL" id="ADY12711.1"/>
    </source>
</evidence>
<dbReference type="KEGG" id="sbu:SpiBuddy_0884"/>
<evidence type="ECO:0000259" key="1">
    <source>
        <dbReference type="Pfam" id="PF01261"/>
    </source>
</evidence>
<proteinExistence type="predicted"/>
<evidence type="ECO:0000313" key="3">
    <source>
        <dbReference type="Proteomes" id="UP000008466"/>
    </source>
</evidence>
<protein>
    <submittedName>
        <fullName evidence="2">Xylose isomerase domain-containing protein TIM barrel</fullName>
    </submittedName>
</protein>
<dbReference type="eggNOG" id="COG1082">
    <property type="taxonomic scope" value="Bacteria"/>
</dbReference>
<dbReference type="OrthoDB" id="9792261at2"/>
<dbReference type="InterPro" id="IPR036237">
    <property type="entry name" value="Xyl_isomerase-like_sf"/>
</dbReference>
<dbReference type="Proteomes" id="UP000008466">
    <property type="component" value="Chromosome"/>
</dbReference>
<dbReference type="HOGENOM" id="CLU_078439_0_0_12"/>
<accession>F0RYE0</accession>
<sequence>MKTPNLRIGTTSYILADDILPNVRYLAPLVDDIELVLFESEGMSNLPSKQVIDELAALATQHDLTYTVHFPLDLYPGSSDPSLRSACVSSLLSIIELTRSLKPFGYVLHLTPELYGPLPSLDVGRWHVCVDETLQTLLKRTDVDPSMFCIETLSYPFSSVQDLVERYNLSVTLDIGHIWLMGYDSDKAMDALFRRTRICHLHGVREKTDHLGLDQGDQAAIEHFLHRLVSQGNCDGRERVLTLEVFSEEQFHASLSLLGQTHAMMN</sequence>
<dbReference type="EMBL" id="CP002541">
    <property type="protein sequence ID" value="ADY12711.1"/>
    <property type="molecule type" value="Genomic_DNA"/>
</dbReference>
<dbReference type="GO" id="GO:0016853">
    <property type="term" value="F:isomerase activity"/>
    <property type="evidence" value="ECO:0007669"/>
    <property type="project" value="UniProtKB-KW"/>
</dbReference>
<dbReference type="NCBIfam" id="NF041277">
    <property type="entry name" value="coba_remo_CbiR"/>
    <property type="match status" value="1"/>
</dbReference>
<keyword evidence="2" id="KW-0413">Isomerase</keyword>
<dbReference type="STRING" id="158189.SpiBuddy_0884"/>
<feature type="domain" description="Xylose isomerase-like TIM barrel" evidence="1">
    <location>
        <begin position="33"/>
        <end position="248"/>
    </location>
</feature>
<dbReference type="InterPro" id="IPR013022">
    <property type="entry name" value="Xyl_isomerase-like_TIM-brl"/>
</dbReference>
<dbReference type="RefSeq" id="WP_013606563.1">
    <property type="nucleotide sequence ID" value="NC_015152.1"/>
</dbReference>
<dbReference type="AlphaFoldDB" id="F0RYE0"/>
<gene>
    <name evidence="2" type="ordered locus">SpiBuddy_0884</name>
</gene>